<dbReference type="Gene3D" id="3.80.10.10">
    <property type="entry name" value="Ribonuclease Inhibitor"/>
    <property type="match status" value="1"/>
</dbReference>
<evidence type="ECO:0000313" key="2">
    <source>
        <dbReference type="RefSeq" id="XP_051859082.1"/>
    </source>
</evidence>
<protein>
    <submittedName>
        <fullName evidence="2">Uncharacterized protein LOC117565770 isoform X1</fullName>
    </submittedName>
</protein>
<gene>
    <name evidence="2" type="primary">LOC117565770</name>
</gene>
<dbReference type="OrthoDB" id="7850481at2759"/>
<reference evidence="2" key="1">
    <citation type="submission" date="2025-08" db="UniProtKB">
        <authorList>
            <consortium name="RefSeq"/>
        </authorList>
    </citation>
    <scope>IDENTIFICATION</scope>
    <source>
        <strain evidence="2">15112-1751.03</strain>
        <tissue evidence="2">Whole Adult</tissue>
    </source>
</reference>
<accession>A0A9C6T2S3</accession>
<keyword evidence="1" id="KW-1185">Reference proteome</keyword>
<proteinExistence type="predicted"/>
<name>A0A9C6T2S3_DROAB</name>
<dbReference type="GeneID" id="117565770"/>
<dbReference type="AlphaFoldDB" id="A0A9C6T2S3"/>
<sequence length="393" mass="46721">MLDALNDDCQLAIIKYLNLFDRIALYEATKGTSNRLNKNVAYAWKLQLSFILDWSDYQKFEAMPKLLDVFLSNCSATMQELILERVKLDFLKRWENYTFPSMKTLEYTLDSYRDDRVDEAIQIMAKLFPGLHSLKPDGDFDCVVLQKWTQMRKLDLSYTSYYECEYDWVKDIGKCQLLEELTLDSCSSESSNYDDLMALPKLHKLRLLSASNVELSKFFEKRAVDVHRIIFSDDYPNGYMTTLRKMRNVRHLHIMYYENHFSIGNLRDLIKIWKQLEQIDLSSIHIWSREAELWQTVASCPTLKILNILNTDMREDFFEVGRRIMEETLSKRSQTLTLNFYDAHYEELILQHFKHPQLKVTFEPFKLYDDDDIYFVEIHFQPLQSSNHPNVTI</sequence>
<dbReference type="InterPro" id="IPR032675">
    <property type="entry name" value="LRR_dom_sf"/>
</dbReference>
<dbReference type="SUPFAM" id="SSF52047">
    <property type="entry name" value="RNI-like"/>
    <property type="match status" value="1"/>
</dbReference>
<organism evidence="1 2">
    <name type="scientific">Drosophila albomicans</name>
    <name type="common">Fruit fly</name>
    <dbReference type="NCBI Taxonomy" id="7291"/>
    <lineage>
        <taxon>Eukaryota</taxon>
        <taxon>Metazoa</taxon>
        <taxon>Ecdysozoa</taxon>
        <taxon>Arthropoda</taxon>
        <taxon>Hexapoda</taxon>
        <taxon>Insecta</taxon>
        <taxon>Pterygota</taxon>
        <taxon>Neoptera</taxon>
        <taxon>Endopterygota</taxon>
        <taxon>Diptera</taxon>
        <taxon>Brachycera</taxon>
        <taxon>Muscomorpha</taxon>
        <taxon>Ephydroidea</taxon>
        <taxon>Drosophilidae</taxon>
        <taxon>Drosophila</taxon>
    </lineage>
</organism>
<evidence type="ECO:0000313" key="1">
    <source>
        <dbReference type="Proteomes" id="UP000515160"/>
    </source>
</evidence>
<dbReference type="Proteomes" id="UP000515160">
    <property type="component" value="Chromosome 2L"/>
</dbReference>
<dbReference type="RefSeq" id="XP_051859082.1">
    <property type="nucleotide sequence ID" value="XM_052003122.1"/>
</dbReference>